<proteinExistence type="predicted"/>
<dbReference type="EMBL" id="AFGF01000081">
    <property type="protein sequence ID" value="EGO63962.1"/>
    <property type="molecule type" value="Genomic_DNA"/>
</dbReference>
<dbReference type="RefSeq" id="WP_004573295.1">
    <property type="nucleotide sequence ID" value="NZ_AFGF01000081.1"/>
</dbReference>
<dbReference type="AlphaFoldDB" id="F7NIW5"/>
<protein>
    <submittedName>
        <fullName evidence="1">Uncharacterized protein</fullName>
    </submittedName>
</protein>
<comment type="caution">
    <text evidence="1">The sequence shown here is derived from an EMBL/GenBank/DDBJ whole genome shotgun (WGS) entry which is preliminary data.</text>
</comment>
<reference evidence="1 2" key="1">
    <citation type="journal article" date="2011" name="EMBO J.">
        <title>Structural diversity of bacterial flagellar motors.</title>
        <authorList>
            <person name="Chen S."/>
            <person name="Beeby M."/>
            <person name="Murphy G.E."/>
            <person name="Leadbetter J.R."/>
            <person name="Hendrixson D.R."/>
            <person name="Briegel A."/>
            <person name="Li Z."/>
            <person name="Shi J."/>
            <person name="Tocheva E.I."/>
            <person name="Muller A."/>
            <person name="Dobro M.J."/>
            <person name="Jensen G.J."/>
        </authorList>
    </citation>
    <scope>NUCLEOTIDE SEQUENCE [LARGE SCALE GENOMIC DNA]</scope>
    <source>
        <strain evidence="1 2">DSM 6540</strain>
    </source>
</reference>
<dbReference type="eggNOG" id="ENOG50334F7">
    <property type="taxonomic scope" value="Bacteria"/>
</dbReference>
<dbReference type="STRING" id="1009370.ALO_10089"/>
<keyword evidence="2" id="KW-1185">Reference proteome</keyword>
<dbReference type="Proteomes" id="UP000003240">
    <property type="component" value="Unassembled WGS sequence"/>
</dbReference>
<organism evidence="1 2">
    <name type="scientific">Acetonema longum DSM 6540</name>
    <dbReference type="NCBI Taxonomy" id="1009370"/>
    <lineage>
        <taxon>Bacteria</taxon>
        <taxon>Bacillati</taxon>
        <taxon>Bacillota</taxon>
        <taxon>Negativicutes</taxon>
        <taxon>Acetonemataceae</taxon>
        <taxon>Acetonema</taxon>
    </lineage>
</organism>
<sequence>MQNTKNTFQVAIHHNLDYGYIEYDLPSKTAKVVLHNPAKGEAVETFLKTKLRLQVPGKSVQNFVPRELCPLDTLEDLTLALTRLWEHTGVFVDWSRPLSYQMGQ</sequence>
<accession>F7NIW5</accession>
<evidence type="ECO:0000313" key="2">
    <source>
        <dbReference type="Proteomes" id="UP000003240"/>
    </source>
</evidence>
<gene>
    <name evidence="1" type="ORF">ALO_10089</name>
</gene>
<dbReference type="OrthoDB" id="3034763at2"/>
<name>F7NIW5_9FIRM</name>
<evidence type="ECO:0000313" key="1">
    <source>
        <dbReference type="EMBL" id="EGO63962.1"/>
    </source>
</evidence>